<evidence type="ECO:0000256" key="1">
    <source>
        <dbReference type="SAM" id="MobiDB-lite"/>
    </source>
</evidence>
<feature type="region of interest" description="Disordered" evidence="1">
    <location>
        <begin position="85"/>
        <end position="105"/>
    </location>
</feature>
<organism evidence="3 4">
    <name type="scientific">Paraburkholderia fungorum</name>
    <dbReference type="NCBI Taxonomy" id="134537"/>
    <lineage>
        <taxon>Bacteria</taxon>
        <taxon>Pseudomonadati</taxon>
        <taxon>Pseudomonadota</taxon>
        <taxon>Betaproteobacteria</taxon>
        <taxon>Burkholderiales</taxon>
        <taxon>Burkholderiaceae</taxon>
        <taxon>Paraburkholderia</taxon>
    </lineage>
</organism>
<dbReference type="SMART" id="SM00530">
    <property type="entry name" value="HTH_XRE"/>
    <property type="match status" value="1"/>
</dbReference>
<evidence type="ECO:0000259" key="2">
    <source>
        <dbReference type="PROSITE" id="PS50943"/>
    </source>
</evidence>
<evidence type="ECO:0000313" key="3">
    <source>
        <dbReference type="EMBL" id="SDR32220.1"/>
    </source>
</evidence>
<proteinExistence type="predicted"/>
<keyword evidence="3" id="KW-0238">DNA-binding</keyword>
<name>A0A1H1I3H9_9BURK</name>
<keyword evidence="4" id="KW-1185">Reference proteome</keyword>
<sequence length="105" mass="11588">MLQPHMAENITPRQALLRDRIAKNLKLFRGKLGMSQELLADRAGLHRTHVGLIEKGVTSARMDTLVALAAALGVDEMELLVEREEALPPALKRGRKKKVDGPAED</sequence>
<dbReference type="PROSITE" id="PS50943">
    <property type="entry name" value="HTH_CROC1"/>
    <property type="match status" value="1"/>
</dbReference>
<feature type="domain" description="HTH cro/C1-type" evidence="2">
    <location>
        <begin position="25"/>
        <end position="80"/>
    </location>
</feature>
<evidence type="ECO:0000313" key="4">
    <source>
        <dbReference type="Proteomes" id="UP000183487"/>
    </source>
</evidence>
<dbReference type="InterPro" id="IPR001387">
    <property type="entry name" value="Cro/C1-type_HTH"/>
</dbReference>
<dbReference type="CDD" id="cd00093">
    <property type="entry name" value="HTH_XRE"/>
    <property type="match status" value="1"/>
</dbReference>
<dbReference type="Pfam" id="PF01381">
    <property type="entry name" value="HTH_3"/>
    <property type="match status" value="1"/>
</dbReference>
<dbReference type="SUPFAM" id="SSF47413">
    <property type="entry name" value="lambda repressor-like DNA-binding domains"/>
    <property type="match status" value="1"/>
</dbReference>
<dbReference type="Proteomes" id="UP000183487">
    <property type="component" value="Unassembled WGS sequence"/>
</dbReference>
<protein>
    <submittedName>
        <fullName evidence="3">DNA-binding transcriptional regulator, XRE-family HTH domain</fullName>
    </submittedName>
</protein>
<dbReference type="Gene3D" id="1.10.260.40">
    <property type="entry name" value="lambda repressor-like DNA-binding domains"/>
    <property type="match status" value="1"/>
</dbReference>
<reference evidence="4" key="1">
    <citation type="submission" date="2016-10" db="EMBL/GenBank/DDBJ databases">
        <authorList>
            <person name="Varghese N."/>
        </authorList>
    </citation>
    <scope>NUCLEOTIDE SEQUENCE [LARGE SCALE GENOMIC DNA]</scope>
    <source>
        <strain evidence="4">GAS106B</strain>
    </source>
</reference>
<gene>
    <name evidence="3" type="ORF">SAMN05443245_4611</name>
</gene>
<dbReference type="EMBL" id="FNKP01000002">
    <property type="protein sequence ID" value="SDR32220.1"/>
    <property type="molecule type" value="Genomic_DNA"/>
</dbReference>
<dbReference type="AlphaFoldDB" id="A0A1H1I3H9"/>
<dbReference type="GO" id="GO:0003677">
    <property type="term" value="F:DNA binding"/>
    <property type="evidence" value="ECO:0007669"/>
    <property type="project" value="UniProtKB-KW"/>
</dbReference>
<accession>A0A1H1I3H9</accession>
<dbReference type="InterPro" id="IPR010982">
    <property type="entry name" value="Lambda_DNA-bd_dom_sf"/>
</dbReference>